<evidence type="ECO:0000313" key="2">
    <source>
        <dbReference type="Proteomes" id="UP001163603"/>
    </source>
</evidence>
<comment type="caution">
    <text evidence="1">The sequence shown here is derived from an EMBL/GenBank/DDBJ whole genome shotgun (WGS) entry which is preliminary data.</text>
</comment>
<reference evidence="2" key="1">
    <citation type="journal article" date="2023" name="G3 (Bethesda)">
        <title>Genome assembly and association tests identify interacting loci associated with vigor, precocity, and sex in interspecific pistachio rootstocks.</title>
        <authorList>
            <person name="Palmer W."/>
            <person name="Jacygrad E."/>
            <person name="Sagayaradj S."/>
            <person name="Cavanaugh K."/>
            <person name="Han R."/>
            <person name="Bertier L."/>
            <person name="Beede B."/>
            <person name="Kafkas S."/>
            <person name="Golino D."/>
            <person name="Preece J."/>
            <person name="Michelmore R."/>
        </authorList>
    </citation>
    <scope>NUCLEOTIDE SEQUENCE [LARGE SCALE GENOMIC DNA]</scope>
</reference>
<proteinExistence type="predicted"/>
<sequence length="95" mass="10996">MLGQTDQDRRLPSVQLFLMYLMYRLIGLYCHSNYNPCDHTEATSNVAMFLHLQVWGLFAPKFVFDVVGFILTDDLICLACLYYFGFRGEVDDANL</sequence>
<name>A0ACC0Z6Y3_9ROSI</name>
<keyword evidence="2" id="KW-1185">Reference proteome</keyword>
<dbReference type="Proteomes" id="UP001163603">
    <property type="component" value="Chromosome 3"/>
</dbReference>
<dbReference type="EMBL" id="CM047738">
    <property type="protein sequence ID" value="KAJ0046956.1"/>
    <property type="molecule type" value="Genomic_DNA"/>
</dbReference>
<protein>
    <submittedName>
        <fullName evidence="1">Uncharacterized protein</fullName>
    </submittedName>
</protein>
<gene>
    <name evidence="1" type="ORF">Pint_05590</name>
</gene>
<evidence type="ECO:0000313" key="1">
    <source>
        <dbReference type="EMBL" id="KAJ0046956.1"/>
    </source>
</evidence>
<organism evidence="1 2">
    <name type="scientific">Pistacia integerrima</name>
    <dbReference type="NCBI Taxonomy" id="434235"/>
    <lineage>
        <taxon>Eukaryota</taxon>
        <taxon>Viridiplantae</taxon>
        <taxon>Streptophyta</taxon>
        <taxon>Embryophyta</taxon>
        <taxon>Tracheophyta</taxon>
        <taxon>Spermatophyta</taxon>
        <taxon>Magnoliopsida</taxon>
        <taxon>eudicotyledons</taxon>
        <taxon>Gunneridae</taxon>
        <taxon>Pentapetalae</taxon>
        <taxon>rosids</taxon>
        <taxon>malvids</taxon>
        <taxon>Sapindales</taxon>
        <taxon>Anacardiaceae</taxon>
        <taxon>Pistacia</taxon>
    </lineage>
</organism>
<accession>A0ACC0Z6Y3</accession>